<dbReference type="CDD" id="cd01650">
    <property type="entry name" value="RT_nLTR_like"/>
    <property type="match status" value="1"/>
</dbReference>
<evidence type="ECO:0000313" key="3">
    <source>
        <dbReference type="EMBL" id="KAL0451954.1"/>
    </source>
</evidence>
<keyword evidence="1" id="KW-0812">Transmembrane</keyword>
<reference evidence="3" key="2">
    <citation type="journal article" date="2024" name="Plant">
        <title>Genomic evolution and insights into agronomic trait innovations of Sesamum species.</title>
        <authorList>
            <person name="Miao H."/>
            <person name="Wang L."/>
            <person name="Qu L."/>
            <person name="Liu H."/>
            <person name="Sun Y."/>
            <person name="Le M."/>
            <person name="Wang Q."/>
            <person name="Wei S."/>
            <person name="Zheng Y."/>
            <person name="Lin W."/>
            <person name="Duan Y."/>
            <person name="Cao H."/>
            <person name="Xiong S."/>
            <person name="Wang X."/>
            <person name="Wei L."/>
            <person name="Li C."/>
            <person name="Ma Q."/>
            <person name="Ju M."/>
            <person name="Zhao R."/>
            <person name="Li G."/>
            <person name="Mu C."/>
            <person name="Tian Q."/>
            <person name="Mei H."/>
            <person name="Zhang T."/>
            <person name="Gao T."/>
            <person name="Zhang H."/>
        </authorList>
    </citation>
    <scope>NUCLEOTIDE SEQUENCE</scope>
    <source>
        <strain evidence="3">KEN1</strain>
    </source>
</reference>
<protein>
    <recommendedName>
        <fullName evidence="2">Reverse transcriptase domain-containing protein</fullName>
    </recommendedName>
</protein>
<evidence type="ECO:0000259" key="2">
    <source>
        <dbReference type="Pfam" id="PF00078"/>
    </source>
</evidence>
<dbReference type="PANTHER" id="PTHR33116:SF86">
    <property type="entry name" value="REVERSE TRANSCRIPTASE DOMAIN-CONTAINING PROTEIN"/>
    <property type="match status" value="1"/>
</dbReference>
<name>A0AAW2XCZ8_9LAMI</name>
<proteinExistence type="predicted"/>
<sequence>MEMAEDLLRPYTETERFWHVVKSDVIACVLNFLNSRILPGGFNDTNIVLIPKCKQPQSLAQYRPISLCNVAYKIASKAVANRLKPWLDRIISPAQSALPGRLITDNVLLAFETNHFLNTHSKVNLKLDISKAYDRVEWAFLRRGWRGLRQGDPLFPYLFLLCTESLCSLFRAAAVRNLVPGMAICRGALAYPTCSLLMILWYFVRLHLIRYNLFDMSYLLTGLLPDKRSTCISPLLRLVGILPWIFSALWLMFWVFDLKTTHEVYLGLSAMAFHSKRALFAALKDRIWRRIQGWHEKYLSQAGKAVLIPVVQAIPSYAMSCFRLPKTLLREFQALAADFFWHDGDRRKIHWLAWDQLCNSKLEGGLGFRHLEAFNLVLPSNCGASYPSGELDLSCVESKYFPHSHLFDAKLGSRPSYTWRSVMAAMNLFRAGCRWPIGTGHTINIWTDPWLPRTPSFRIITPQHPNTLVLRVSDLINEDSRDWNKELVHSLFWPEDQELILQTPLRLVDSADLLVWHYSSTGVFSVRSAYYLALSRQTSSSVVRWPSHTWRKIWQAHMPNKAKVFIWQAIRDILPPRVI</sequence>
<keyword evidence="1" id="KW-0472">Membrane</keyword>
<dbReference type="InterPro" id="IPR000477">
    <property type="entry name" value="RT_dom"/>
</dbReference>
<comment type="caution">
    <text evidence="3">The sequence shown here is derived from an EMBL/GenBank/DDBJ whole genome shotgun (WGS) entry which is preliminary data.</text>
</comment>
<dbReference type="AlphaFoldDB" id="A0AAW2XCZ8"/>
<reference evidence="3" key="1">
    <citation type="submission" date="2020-06" db="EMBL/GenBank/DDBJ databases">
        <authorList>
            <person name="Li T."/>
            <person name="Hu X."/>
            <person name="Zhang T."/>
            <person name="Song X."/>
            <person name="Zhang H."/>
            <person name="Dai N."/>
            <person name="Sheng W."/>
            <person name="Hou X."/>
            <person name="Wei L."/>
        </authorList>
    </citation>
    <scope>NUCLEOTIDE SEQUENCE</scope>
    <source>
        <strain evidence="3">KEN1</strain>
        <tissue evidence="3">Leaf</tissue>
    </source>
</reference>
<evidence type="ECO:0000256" key="1">
    <source>
        <dbReference type="SAM" id="Phobius"/>
    </source>
</evidence>
<dbReference type="PANTHER" id="PTHR33116">
    <property type="entry name" value="REVERSE TRANSCRIPTASE ZINC-BINDING DOMAIN-CONTAINING PROTEIN-RELATED-RELATED"/>
    <property type="match status" value="1"/>
</dbReference>
<accession>A0AAW2XCZ8</accession>
<organism evidence="3">
    <name type="scientific">Sesamum latifolium</name>
    <dbReference type="NCBI Taxonomy" id="2727402"/>
    <lineage>
        <taxon>Eukaryota</taxon>
        <taxon>Viridiplantae</taxon>
        <taxon>Streptophyta</taxon>
        <taxon>Embryophyta</taxon>
        <taxon>Tracheophyta</taxon>
        <taxon>Spermatophyta</taxon>
        <taxon>Magnoliopsida</taxon>
        <taxon>eudicotyledons</taxon>
        <taxon>Gunneridae</taxon>
        <taxon>Pentapetalae</taxon>
        <taxon>asterids</taxon>
        <taxon>lamiids</taxon>
        <taxon>Lamiales</taxon>
        <taxon>Pedaliaceae</taxon>
        <taxon>Sesamum</taxon>
    </lineage>
</organism>
<keyword evidence="1" id="KW-1133">Transmembrane helix</keyword>
<gene>
    <name evidence="3" type="ORF">Slati_1173500</name>
</gene>
<dbReference type="EMBL" id="JACGWN010000004">
    <property type="protein sequence ID" value="KAL0451954.1"/>
    <property type="molecule type" value="Genomic_DNA"/>
</dbReference>
<feature type="transmembrane region" description="Helical" evidence="1">
    <location>
        <begin position="181"/>
        <end position="204"/>
    </location>
</feature>
<feature type="domain" description="Reverse transcriptase" evidence="2">
    <location>
        <begin position="54"/>
        <end position="141"/>
    </location>
</feature>
<dbReference type="Pfam" id="PF00078">
    <property type="entry name" value="RVT_1"/>
    <property type="match status" value="1"/>
</dbReference>
<feature type="transmembrane region" description="Helical" evidence="1">
    <location>
        <begin position="235"/>
        <end position="256"/>
    </location>
</feature>